<comment type="caution">
    <text evidence="2">Lacks conserved residue(s) required for the propagation of feature annotation.</text>
</comment>
<accession>A0A1A6HFY4</accession>
<feature type="non-terminal residue" evidence="3">
    <location>
        <position position="73"/>
    </location>
</feature>
<feature type="non-terminal residue" evidence="3">
    <location>
        <position position="1"/>
    </location>
</feature>
<dbReference type="PROSITE" id="PS50068">
    <property type="entry name" value="LDLRA_2"/>
    <property type="match status" value="1"/>
</dbReference>
<dbReference type="CDD" id="cd00112">
    <property type="entry name" value="LDLa"/>
    <property type="match status" value="1"/>
</dbReference>
<dbReference type="Proteomes" id="UP000092124">
    <property type="component" value="Unassembled WGS sequence"/>
</dbReference>
<evidence type="ECO:0000313" key="4">
    <source>
        <dbReference type="Proteomes" id="UP000092124"/>
    </source>
</evidence>
<dbReference type="EMBL" id="LZPO01034378">
    <property type="protein sequence ID" value="OBS77156.1"/>
    <property type="molecule type" value="Genomic_DNA"/>
</dbReference>
<evidence type="ECO:0000256" key="2">
    <source>
        <dbReference type="PROSITE-ProRule" id="PRU00124"/>
    </source>
</evidence>
<dbReference type="InterPro" id="IPR002172">
    <property type="entry name" value="LDrepeatLR_classA_rpt"/>
</dbReference>
<dbReference type="PROSITE" id="PS01209">
    <property type="entry name" value="LDLRA_1"/>
    <property type="match status" value="1"/>
</dbReference>
<dbReference type="SMART" id="SM00192">
    <property type="entry name" value="LDLa"/>
    <property type="match status" value="1"/>
</dbReference>
<dbReference type="STRING" id="56216.A0A1A6HFY4"/>
<protein>
    <submittedName>
        <fullName evidence="3">Uncharacterized protein</fullName>
    </submittedName>
</protein>
<name>A0A1A6HFY4_NEOLE</name>
<evidence type="ECO:0000313" key="3">
    <source>
        <dbReference type="EMBL" id="OBS77156.1"/>
    </source>
</evidence>
<dbReference type="InterPro" id="IPR023415">
    <property type="entry name" value="LDLR_class-A_CS"/>
</dbReference>
<feature type="disulfide bond" evidence="2">
    <location>
        <begin position="58"/>
        <end position="73"/>
    </location>
</feature>
<keyword evidence="1 2" id="KW-1015">Disulfide bond</keyword>
<dbReference type="AlphaFoldDB" id="A0A1A6HFY4"/>
<comment type="caution">
    <text evidence="3">The sequence shown here is derived from an EMBL/GenBank/DDBJ whole genome shotgun (WGS) entry which is preliminary data.</text>
</comment>
<evidence type="ECO:0000256" key="1">
    <source>
        <dbReference type="ARBA" id="ARBA00023157"/>
    </source>
</evidence>
<dbReference type="SUPFAM" id="SSF57424">
    <property type="entry name" value="LDL receptor-like module"/>
    <property type="match status" value="1"/>
</dbReference>
<dbReference type="Gene3D" id="4.10.400.10">
    <property type="entry name" value="Low-density Lipoprotein Receptor"/>
    <property type="match status" value="1"/>
</dbReference>
<proteinExistence type="predicted"/>
<organism evidence="3 4">
    <name type="scientific">Neotoma lepida</name>
    <name type="common">Desert woodrat</name>
    <dbReference type="NCBI Taxonomy" id="56216"/>
    <lineage>
        <taxon>Eukaryota</taxon>
        <taxon>Metazoa</taxon>
        <taxon>Chordata</taxon>
        <taxon>Craniata</taxon>
        <taxon>Vertebrata</taxon>
        <taxon>Euteleostomi</taxon>
        <taxon>Mammalia</taxon>
        <taxon>Eutheria</taxon>
        <taxon>Euarchontoglires</taxon>
        <taxon>Glires</taxon>
        <taxon>Rodentia</taxon>
        <taxon>Myomorpha</taxon>
        <taxon>Muroidea</taxon>
        <taxon>Cricetidae</taxon>
        <taxon>Neotominae</taxon>
        <taxon>Neotoma</taxon>
    </lineage>
</organism>
<dbReference type="Pfam" id="PF00057">
    <property type="entry name" value="Ldl_recept_a"/>
    <property type="match status" value="1"/>
</dbReference>
<dbReference type="InterPro" id="IPR036055">
    <property type="entry name" value="LDL_receptor-like_sf"/>
</dbReference>
<gene>
    <name evidence="3" type="ORF">A6R68_16392</name>
</gene>
<sequence>LNLNVSQADFSVEQDSVHCLLSSVMGRMTVEIILMNLTVVGQFKCTKNQKCIPVNLRCNGQDDCGDEEDERDC</sequence>
<keyword evidence="4" id="KW-1185">Reference proteome</keyword>
<reference evidence="3 4" key="1">
    <citation type="submission" date="2016-06" db="EMBL/GenBank/DDBJ databases">
        <title>The Draft Genome Sequence and Annotation of the Desert Woodrat Neotoma lepida.</title>
        <authorList>
            <person name="Campbell M."/>
            <person name="Oakeson K.F."/>
            <person name="Yandell M."/>
            <person name="Halpert J.R."/>
            <person name="Dearing D."/>
        </authorList>
    </citation>
    <scope>NUCLEOTIDE SEQUENCE [LARGE SCALE GENOMIC DNA]</scope>
    <source>
        <strain evidence="3">417</strain>
        <tissue evidence="3">Liver</tissue>
    </source>
</reference>